<evidence type="ECO:0000256" key="2">
    <source>
        <dbReference type="ARBA" id="ARBA00022833"/>
    </source>
</evidence>
<feature type="region of interest" description="Disordered" evidence="7">
    <location>
        <begin position="630"/>
        <end position="649"/>
    </location>
</feature>
<evidence type="ECO:0000256" key="1">
    <source>
        <dbReference type="ARBA" id="ARBA00022723"/>
    </source>
</evidence>
<keyword evidence="8" id="KW-1133">Transmembrane helix</keyword>
<gene>
    <name evidence="10" type="ORF">NA57DRAFT_71968</name>
</gene>
<dbReference type="InterPro" id="IPR021858">
    <property type="entry name" value="Fun_TF"/>
</dbReference>
<dbReference type="PANTHER" id="PTHR36206:SF12">
    <property type="entry name" value="ASPERCRYPTIN BIOSYNTHESIS CLUSTER-SPECIFIC TRANSCRIPTION REGULATOR ATNN-RELATED"/>
    <property type="match status" value="1"/>
</dbReference>
<dbReference type="AlphaFoldDB" id="A0A9P4MD07"/>
<dbReference type="OrthoDB" id="2593732at2759"/>
<dbReference type="Proteomes" id="UP000799772">
    <property type="component" value="Unassembled WGS sequence"/>
</dbReference>
<dbReference type="InterPro" id="IPR001138">
    <property type="entry name" value="Zn2Cys6_DnaBD"/>
</dbReference>
<evidence type="ECO:0000256" key="3">
    <source>
        <dbReference type="ARBA" id="ARBA00023015"/>
    </source>
</evidence>
<dbReference type="EMBL" id="ML978122">
    <property type="protein sequence ID" value="KAF2102987.1"/>
    <property type="molecule type" value="Genomic_DNA"/>
</dbReference>
<dbReference type="PROSITE" id="PS00463">
    <property type="entry name" value="ZN2_CY6_FUNGAL_1"/>
    <property type="match status" value="1"/>
</dbReference>
<sequence length="649" mass="73822">MPERRKRVRTGCLTCRQRRVKCDEGKPFCERCKAANISCSGYQSPRHVPINRRTSENSPHSTPAVVPDTPIENTPLVAFPNNPNESQRPHPRARYVLAHHQYSMETVKLLFRPEHLFFWRDHLLEVAWASEYVFDMVCALGTMHRSALLLSKPNDRWRGLDTRIVAFSDYSNVLRQISGQYFNDNPSDCEMLIAVLLLLVYFEFFAGNAAAAFRHFRAAEQHLYNAENIHLQNREVLAMTAREIELVAQIILPLPEFQLSGSPGVMTPDYTSMPPSASAAQERQQLYDLICSRGEMNRAIWTPLSDASTMVDIATIMDFQNDLRRWKESATHIFRNYDDSPHTTLQNGYSWSSFDDLAIPPQPQKIDCMDAAMGAALYNCYMGRTMWMLCCATGEDESYEYSAYAYVYHNMRILESVFRDKDQRKIEERPYLACNALKFGFIPLLYLGAQFCYSLSWRQWISAKLHAIGQEGLYNGNAFASTLENLSLFQSHMERDRPRLYPQKGKSPLGSAHSRIVPILLPDTEGKTFVSYYIQPTGTDHGTSHGMKLPPQAVGRASWERGSDDSPRNLTVDFYDHTSLINQNRTSSCVYYHLAMNEPLAKGWELLLSTQSPNLVDTFIDSLFATTSTARSSASPNSSSTPLTAAWSY</sequence>
<keyword evidence="4" id="KW-0238">DNA-binding</keyword>
<dbReference type="Gene3D" id="4.10.240.10">
    <property type="entry name" value="Zn(2)-C6 fungal-type DNA-binding domain"/>
    <property type="match status" value="1"/>
</dbReference>
<dbReference type="PANTHER" id="PTHR36206">
    <property type="entry name" value="ASPERCRYPTIN BIOSYNTHESIS CLUSTER-SPECIFIC TRANSCRIPTION REGULATOR ATNN-RELATED"/>
    <property type="match status" value="1"/>
</dbReference>
<keyword evidence="6" id="KW-0539">Nucleus</keyword>
<dbReference type="InterPro" id="IPR036864">
    <property type="entry name" value="Zn2-C6_fun-type_DNA-bd_sf"/>
</dbReference>
<evidence type="ECO:0000256" key="5">
    <source>
        <dbReference type="ARBA" id="ARBA00023163"/>
    </source>
</evidence>
<accession>A0A9P4MD07</accession>
<dbReference type="PROSITE" id="PS50048">
    <property type="entry name" value="ZN2_CY6_FUNGAL_2"/>
    <property type="match status" value="1"/>
</dbReference>
<feature type="region of interest" description="Disordered" evidence="7">
    <location>
        <begin position="50"/>
        <end position="73"/>
    </location>
</feature>
<name>A0A9P4MD07_9PEZI</name>
<dbReference type="GO" id="GO:0000981">
    <property type="term" value="F:DNA-binding transcription factor activity, RNA polymerase II-specific"/>
    <property type="evidence" value="ECO:0007669"/>
    <property type="project" value="InterPro"/>
</dbReference>
<evidence type="ECO:0000313" key="11">
    <source>
        <dbReference type="Proteomes" id="UP000799772"/>
    </source>
</evidence>
<evidence type="ECO:0000256" key="8">
    <source>
        <dbReference type="SAM" id="Phobius"/>
    </source>
</evidence>
<evidence type="ECO:0000313" key="10">
    <source>
        <dbReference type="EMBL" id="KAF2102987.1"/>
    </source>
</evidence>
<feature type="transmembrane region" description="Helical" evidence="8">
    <location>
        <begin position="191"/>
        <end position="213"/>
    </location>
</feature>
<keyword evidence="8" id="KW-0472">Membrane</keyword>
<dbReference type="SMART" id="SM00066">
    <property type="entry name" value="GAL4"/>
    <property type="match status" value="1"/>
</dbReference>
<dbReference type="Pfam" id="PF00172">
    <property type="entry name" value="Zn_clus"/>
    <property type="match status" value="1"/>
</dbReference>
<keyword evidence="3" id="KW-0805">Transcription regulation</keyword>
<dbReference type="GO" id="GO:0003677">
    <property type="term" value="F:DNA binding"/>
    <property type="evidence" value="ECO:0007669"/>
    <property type="project" value="UniProtKB-KW"/>
</dbReference>
<dbReference type="SUPFAM" id="SSF57701">
    <property type="entry name" value="Zn2/Cys6 DNA-binding domain"/>
    <property type="match status" value="1"/>
</dbReference>
<evidence type="ECO:0000256" key="7">
    <source>
        <dbReference type="SAM" id="MobiDB-lite"/>
    </source>
</evidence>
<reference evidence="10" key="1">
    <citation type="journal article" date="2020" name="Stud. Mycol.">
        <title>101 Dothideomycetes genomes: a test case for predicting lifestyles and emergence of pathogens.</title>
        <authorList>
            <person name="Haridas S."/>
            <person name="Albert R."/>
            <person name="Binder M."/>
            <person name="Bloem J."/>
            <person name="Labutti K."/>
            <person name="Salamov A."/>
            <person name="Andreopoulos B."/>
            <person name="Baker S."/>
            <person name="Barry K."/>
            <person name="Bills G."/>
            <person name="Bluhm B."/>
            <person name="Cannon C."/>
            <person name="Castanera R."/>
            <person name="Culley D."/>
            <person name="Daum C."/>
            <person name="Ezra D."/>
            <person name="Gonzalez J."/>
            <person name="Henrissat B."/>
            <person name="Kuo A."/>
            <person name="Liang C."/>
            <person name="Lipzen A."/>
            <person name="Lutzoni F."/>
            <person name="Magnuson J."/>
            <person name="Mondo S."/>
            <person name="Nolan M."/>
            <person name="Ohm R."/>
            <person name="Pangilinan J."/>
            <person name="Park H.-J."/>
            <person name="Ramirez L."/>
            <person name="Alfaro M."/>
            <person name="Sun H."/>
            <person name="Tritt A."/>
            <person name="Yoshinaga Y."/>
            <person name="Zwiers L.-H."/>
            <person name="Turgeon B."/>
            <person name="Goodwin S."/>
            <person name="Spatafora J."/>
            <person name="Crous P."/>
            <person name="Grigoriev I."/>
        </authorList>
    </citation>
    <scope>NUCLEOTIDE SEQUENCE</scope>
    <source>
        <strain evidence="10">CBS 133067</strain>
    </source>
</reference>
<keyword evidence="1" id="KW-0479">Metal-binding</keyword>
<protein>
    <recommendedName>
        <fullName evidence="9">Zn(2)-C6 fungal-type domain-containing protein</fullName>
    </recommendedName>
</protein>
<keyword evidence="2" id="KW-0862">Zinc</keyword>
<dbReference type="InterPro" id="IPR052360">
    <property type="entry name" value="Transcr_Regulatory_Proteins"/>
</dbReference>
<comment type="caution">
    <text evidence="10">The sequence shown here is derived from an EMBL/GenBank/DDBJ whole genome shotgun (WGS) entry which is preliminary data.</text>
</comment>
<evidence type="ECO:0000256" key="6">
    <source>
        <dbReference type="ARBA" id="ARBA00023242"/>
    </source>
</evidence>
<feature type="domain" description="Zn(2)-C6 fungal-type" evidence="9">
    <location>
        <begin position="11"/>
        <end position="40"/>
    </location>
</feature>
<proteinExistence type="predicted"/>
<keyword evidence="8" id="KW-0812">Transmembrane</keyword>
<dbReference type="CDD" id="cd00067">
    <property type="entry name" value="GAL4"/>
    <property type="match status" value="1"/>
</dbReference>
<keyword evidence="5" id="KW-0804">Transcription</keyword>
<organism evidence="10 11">
    <name type="scientific">Rhizodiscina lignyota</name>
    <dbReference type="NCBI Taxonomy" id="1504668"/>
    <lineage>
        <taxon>Eukaryota</taxon>
        <taxon>Fungi</taxon>
        <taxon>Dikarya</taxon>
        <taxon>Ascomycota</taxon>
        <taxon>Pezizomycotina</taxon>
        <taxon>Dothideomycetes</taxon>
        <taxon>Pleosporomycetidae</taxon>
        <taxon>Aulographales</taxon>
        <taxon>Rhizodiscinaceae</taxon>
        <taxon>Rhizodiscina</taxon>
    </lineage>
</organism>
<evidence type="ECO:0000256" key="4">
    <source>
        <dbReference type="ARBA" id="ARBA00023125"/>
    </source>
</evidence>
<dbReference type="GO" id="GO:0008270">
    <property type="term" value="F:zinc ion binding"/>
    <property type="evidence" value="ECO:0007669"/>
    <property type="project" value="InterPro"/>
</dbReference>
<dbReference type="Pfam" id="PF11951">
    <property type="entry name" value="Fungal_trans_2"/>
    <property type="match status" value="1"/>
</dbReference>
<keyword evidence="11" id="KW-1185">Reference proteome</keyword>
<evidence type="ECO:0000259" key="9">
    <source>
        <dbReference type="PROSITE" id="PS50048"/>
    </source>
</evidence>